<evidence type="ECO:0000256" key="7">
    <source>
        <dbReference type="PROSITE-ProRule" id="PRU01360"/>
    </source>
</evidence>
<keyword evidence="2 7" id="KW-0813">Transport</keyword>
<sequence length="642" mass="71698">MNKKTFVFGVLCGMSLFTVAQQQAVSTEVETLEEVVITDSKFYLNRENSGKVITKITSEELEKQQGKSVAEIINATAGIEINGANSQAGQNLNYYVRGGKNRQVLILIDGIAVSDPSQIANDYDLRLLNANQVESIEILKGASSTLYGSGAGTAVINIKLKEASKKAISANFKSTIGTNQSQEDTNYNLNNFQNNVSVNGTLNKLSYLASFGNQYTDGLSSLANGTETDVYNAINGNLKLGYRFSEAFKMTVYGSWDKFKADFDDGFAGMDSNDLSTTKQQRYGFSPEYTYKKGSLSLNAAYNKVERDIESSYPALYNAESFTADLFNRYTFSKTLYTVLGVQVKQDHMESFTIPFGGTDFEQGIDPEIAKYTNVDPYANVVYVSAFGLQVNAGARLNNHSEYGNHVVYSLNPSYKKDFNFGYLKGLASYGTAYITPSLYQLFDPIYGNKDLQPEENATFEVGAEIHFNDKATVSVVYFNRKEENFIDFVDLGSWVYQYQNVNENFTASGIEFVADYNITKALKLSANATYTKVDEDLSLRIPELKVNGLLGYQLCESTFMSVSYQFTDSRTDSFYNNISYMNEEVNLKSYNLLDFYVSHNILNNKMTLFANVTNILNEDYQELYGYSTKGRNVNIGFSLTL</sequence>
<dbReference type="InterPro" id="IPR036942">
    <property type="entry name" value="Beta-barrel_TonB_sf"/>
</dbReference>
<protein>
    <submittedName>
        <fullName evidence="11">TonB-dependent receptor</fullName>
    </submittedName>
</protein>
<evidence type="ECO:0000256" key="6">
    <source>
        <dbReference type="ARBA" id="ARBA00023237"/>
    </source>
</evidence>
<dbReference type="EMBL" id="ANLA01000014">
    <property type="protein sequence ID" value="EMQ94761.1"/>
    <property type="molecule type" value="Genomic_DNA"/>
</dbReference>
<dbReference type="GO" id="GO:0015344">
    <property type="term" value="F:siderophore uptake transmembrane transporter activity"/>
    <property type="evidence" value="ECO:0007669"/>
    <property type="project" value="TreeGrafter"/>
</dbReference>
<dbReference type="GO" id="GO:0009279">
    <property type="term" value="C:cell outer membrane"/>
    <property type="evidence" value="ECO:0007669"/>
    <property type="project" value="UniProtKB-SubCell"/>
</dbReference>
<dbReference type="RefSeq" id="WP_007649911.1">
    <property type="nucleotide sequence ID" value="NZ_ANLA01000014.1"/>
</dbReference>
<keyword evidence="12" id="KW-1185">Reference proteome</keyword>
<keyword evidence="5 7" id="KW-0472">Membrane</keyword>
<dbReference type="CDD" id="cd01347">
    <property type="entry name" value="ligand_gated_channel"/>
    <property type="match status" value="1"/>
</dbReference>
<dbReference type="OrthoDB" id="9758472at2"/>
<evidence type="ECO:0000313" key="12">
    <source>
        <dbReference type="Proteomes" id="UP000012024"/>
    </source>
</evidence>
<keyword evidence="6 7" id="KW-0998">Cell outer membrane</keyword>
<feature type="signal peptide" evidence="8">
    <location>
        <begin position="1"/>
        <end position="20"/>
    </location>
</feature>
<dbReference type="InterPro" id="IPR041700">
    <property type="entry name" value="OMP_b-brl_3"/>
</dbReference>
<evidence type="ECO:0000256" key="1">
    <source>
        <dbReference type="ARBA" id="ARBA00004571"/>
    </source>
</evidence>
<dbReference type="PROSITE" id="PS52016">
    <property type="entry name" value="TONB_DEPENDENT_REC_3"/>
    <property type="match status" value="1"/>
</dbReference>
<keyword evidence="3 7" id="KW-1134">Transmembrane beta strand</keyword>
<dbReference type="InterPro" id="IPR012910">
    <property type="entry name" value="Plug_dom"/>
</dbReference>
<dbReference type="PANTHER" id="PTHR30069">
    <property type="entry name" value="TONB-DEPENDENT OUTER MEMBRANE RECEPTOR"/>
    <property type="match status" value="1"/>
</dbReference>
<feature type="domain" description="TonB-dependent receptor plug" evidence="9">
    <location>
        <begin position="49"/>
        <end position="153"/>
    </location>
</feature>
<keyword evidence="11" id="KW-0675">Receptor</keyword>
<reference evidence="11 12" key="1">
    <citation type="submission" date="2012-12" db="EMBL/GenBank/DDBJ databases">
        <title>Genome assembly of Formosa sp. AK20.</title>
        <authorList>
            <person name="Kumar R."/>
            <person name="Khatri I."/>
            <person name="Vaidya B."/>
            <person name="Subramanian S."/>
            <person name="Pinnaka A."/>
        </authorList>
    </citation>
    <scope>NUCLEOTIDE SEQUENCE [LARGE SCALE GENOMIC DNA]</scope>
    <source>
        <strain evidence="11 12">AK20</strain>
    </source>
</reference>
<evidence type="ECO:0000256" key="5">
    <source>
        <dbReference type="ARBA" id="ARBA00023136"/>
    </source>
</evidence>
<dbReference type="Gene3D" id="2.40.170.20">
    <property type="entry name" value="TonB-dependent receptor, beta-barrel domain"/>
    <property type="match status" value="1"/>
</dbReference>
<dbReference type="Pfam" id="PF07715">
    <property type="entry name" value="Plug"/>
    <property type="match status" value="1"/>
</dbReference>
<keyword evidence="4 7" id="KW-0812">Transmembrane</keyword>
<evidence type="ECO:0000256" key="4">
    <source>
        <dbReference type="ARBA" id="ARBA00022692"/>
    </source>
</evidence>
<feature type="chain" id="PRO_5004081593" evidence="8">
    <location>
        <begin position="21"/>
        <end position="642"/>
    </location>
</feature>
<feature type="domain" description="Outer membrane protein beta-barrel" evidence="10">
    <location>
        <begin position="447"/>
        <end position="625"/>
    </location>
</feature>
<comment type="subcellular location">
    <subcellularLocation>
        <location evidence="1 7">Cell outer membrane</location>
        <topology evidence="1 7">Multi-pass membrane protein</topology>
    </subcellularLocation>
</comment>
<comment type="caution">
    <text evidence="11">The sequence shown here is derived from an EMBL/GenBank/DDBJ whole genome shotgun (WGS) entry which is preliminary data.</text>
</comment>
<evidence type="ECO:0000256" key="3">
    <source>
        <dbReference type="ARBA" id="ARBA00022452"/>
    </source>
</evidence>
<accession>M7MI79</accession>
<evidence type="ECO:0000256" key="2">
    <source>
        <dbReference type="ARBA" id="ARBA00022448"/>
    </source>
</evidence>
<dbReference type="PATRIC" id="fig|1137281.3.peg.1833"/>
<name>M7MI79_9FLAO</name>
<gene>
    <name evidence="11" type="ORF">D778_00401</name>
</gene>
<dbReference type="SUPFAM" id="SSF56935">
    <property type="entry name" value="Porins"/>
    <property type="match status" value="1"/>
</dbReference>
<dbReference type="Gene3D" id="2.170.130.10">
    <property type="entry name" value="TonB-dependent receptor, plug domain"/>
    <property type="match status" value="1"/>
</dbReference>
<dbReference type="InterPro" id="IPR039426">
    <property type="entry name" value="TonB-dep_rcpt-like"/>
</dbReference>
<evidence type="ECO:0000313" key="11">
    <source>
        <dbReference type="EMBL" id="EMQ94761.1"/>
    </source>
</evidence>
<proteinExistence type="inferred from homology"/>
<evidence type="ECO:0000259" key="10">
    <source>
        <dbReference type="Pfam" id="PF14905"/>
    </source>
</evidence>
<dbReference type="GO" id="GO:0044718">
    <property type="term" value="P:siderophore transmembrane transport"/>
    <property type="evidence" value="ECO:0007669"/>
    <property type="project" value="TreeGrafter"/>
</dbReference>
<dbReference type="PANTHER" id="PTHR30069:SF50">
    <property type="entry name" value="TONB-DEPENDENT RECEPTOR HI_1217-RELATED"/>
    <property type="match status" value="1"/>
</dbReference>
<dbReference type="Proteomes" id="UP000012024">
    <property type="component" value="Unassembled WGS sequence"/>
</dbReference>
<evidence type="ECO:0000256" key="8">
    <source>
        <dbReference type="SAM" id="SignalP"/>
    </source>
</evidence>
<organism evidence="11 12">
    <name type="scientific">Xanthomarina gelatinilytica</name>
    <dbReference type="NCBI Taxonomy" id="1137281"/>
    <lineage>
        <taxon>Bacteria</taxon>
        <taxon>Pseudomonadati</taxon>
        <taxon>Bacteroidota</taxon>
        <taxon>Flavobacteriia</taxon>
        <taxon>Flavobacteriales</taxon>
        <taxon>Flavobacteriaceae</taxon>
        <taxon>Xanthomarina</taxon>
    </lineage>
</organism>
<keyword evidence="8" id="KW-0732">Signal</keyword>
<dbReference type="GeneID" id="98641710"/>
<dbReference type="InterPro" id="IPR037066">
    <property type="entry name" value="Plug_dom_sf"/>
</dbReference>
<comment type="similarity">
    <text evidence="7">Belongs to the TonB-dependent receptor family.</text>
</comment>
<dbReference type="eggNOG" id="COG4206">
    <property type="taxonomic scope" value="Bacteria"/>
</dbReference>
<dbReference type="AlphaFoldDB" id="M7MI79"/>
<evidence type="ECO:0000259" key="9">
    <source>
        <dbReference type="Pfam" id="PF07715"/>
    </source>
</evidence>
<dbReference type="Pfam" id="PF14905">
    <property type="entry name" value="OMP_b-brl_3"/>
    <property type="match status" value="1"/>
</dbReference>